<comment type="similarity">
    <text evidence="1">Belongs to the protein kinase superfamily. RIO-type Ser/Thr kinase family.</text>
</comment>
<evidence type="ECO:0000256" key="4">
    <source>
        <dbReference type="ARBA" id="ARBA00022679"/>
    </source>
</evidence>
<dbReference type="SUPFAM" id="SSF56112">
    <property type="entry name" value="Protein kinase-like (PK-like)"/>
    <property type="match status" value="1"/>
</dbReference>
<dbReference type="InterPro" id="IPR000687">
    <property type="entry name" value="RIO_kinase"/>
</dbReference>
<dbReference type="RefSeq" id="WP_149402361.1">
    <property type="nucleotide sequence ID" value="NZ_BIXY01000043.1"/>
</dbReference>
<evidence type="ECO:0000256" key="2">
    <source>
        <dbReference type="ARBA" id="ARBA00012513"/>
    </source>
</evidence>
<keyword evidence="8" id="KW-0067">ATP-binding</keyword>
<dbReference type="GO" id="GO:0046872">
    <property type="term" value="F:metal ion binding"/>
    <property type="evidence" value="ECO:0007669"/>
    <property type="project" value="UniProtKB-KW"/>
</dbReference>
<dbReference type="InterPro" id="IPR018934">
    <property type="entry name" value="RIO_dom"/>
</dbReference>
<feature type="domain" description="RIO kinase" evidence="12">
    <location>
        <begin position="70"/>
        <end position="318"/>
    </location>
</feature>
<dbReference type="OrthoDB" id="9795258at2"/>
<evidence type="ECO:0000259" key="12">
    <source>
        <dbReference type="SMART" id="SM00090"/>
    </source>
</evidence>
<dbReference type="Proteomes" id="UP000322530">
    <property type="component" value="Unassembled WGS sequence"/>
</dbReference>
<dbReference type="GO" id="GO:0005524">
    <property type="term" value="F:ATP binding"/>
    <property type="evidence" value="ECO:0007669"/>
    <property type="project" value="UniProtKB-KW"/>
</dbReference>
<dbReference type="Gene3D" id="1.10.510.10">
    <property type="entry name" value="Transferase(Phosphotransferase) domain 1"/>
    <property type="match status" value="1"/>
</dbReference>
<evidence type="ECO:0000256" key="3">
    <source>
        <dbReference type="ARBA" id="ARBA00022527"/>
    </source>
</evidence>
<keyword evidence="9" id="KW-0460">Magnesium</keyword>
<evidence type="ECO:0000256" key="10">
    <source>
        <dbReference type="ARBA" id="ARBA00047899"/>
    </source>
</evidence>
<keyword evidence="7" id="KW-0418">Kinase</keyword>
<evidence type="ECO:0000313" key="13">
    <source>
        <dbReference type="EMBL" id="GCF09418.1"/>
    </source>
</evidence>
<evidence type="ECO:0000256" key="7">
    <source>
        <dbReference type="ARBA" id="ARBA00022777"/>
    </source>
</evidence>
<keyword evidence="3" id="KW-0723">Serine/threonine-protein kinase</keyword>
<keyword evidence="4" id="KW-0808">Transferase</keyword>
<keyword evidence="6" id="KW-0547">Nucleotide-binding</keyword>
<dbReference type="Pfam" id="PF01163">
    <property type="entry name" value="RIO1"/>
    <property type="match status" value="1"/>
</dbReference>
<protein>
    <recommendedName>
        <fullName evidence="2">non-specific serine/threonine protein kinase</fullName>
        <ecNumber evidence="2">2.7.11.1</ecNumber>
    </recommendedName>
</protein>
<accession>A0A5A5TDQ8</accession>
<dbReference type="GO" id="GO:0004674">
    <property type="term" value="F:protein serine/threonine kinase activity"/>
    <property type="evidence" value="ECO:0007669"/>
    <property type="project" value="UniProtKB-KW"/>
</dbReference>
<evidence type="ECO:0000256" key="5">
    <source>
        <dbReference type="ARBA" id="ARBA00022723"/>
    </source>
</evidence>
<dbReference type="EC" id="2.7.11.1" evidence="2"/>
<evidence type="ECO:0000256" key="8">
    <source>
        <dbReference type="ARBA" id="ARBA00022840"/>
    </source>
</evidence>
<sequence length="332" mass="38447">MVKKLRHDFSTYEDEQYEDEMTPRWEPIQRPVVRSKQTKKTSYESNVEVQRWLKEQGVEPQPSPTFQSSFLSSQRDAPWILSSLTPLYEQELIIDVLHVVRSGKEATVFCCSAHPATGLQYLAVKIYRPRMFRSLKNDADYRYNRMQRDEQGRVVYGSSRLRGVARKTIRGQAVRVLSWIEYEFETQRLLHQAGVHVPRPLAHVGNAVLMEYIGTVGHAAPLLRDVRLEAEEVEPLFERILADIALSLSARRVHGDLSAYNILYWEGETVLIDFAQAVDPAYDEVYPLLLRDVTRVCEYFASYGLRRDARQLAHTLWVQHIARLEDPGLDEV</sequence>
<comment type="catalytic activity">
    <reaction evidence="11">
        <text>L-seryl-[protein] + ATP = O-phospho-L-seryl-[protein] + ADP + H(+)</text>
        <dbReference type="Rhea" id="RHEA:17989"/>
        <dbReference type="Rhea" id="RHEA-COMP:9863"/>
        <dbReference type="Rhea" id="RHEA-COMP:11604"/>
        <dbReference type="ChEBI" id="CHEBI:15378"/>
        <dbReference type="ChEBI" id="CHEBI:29999"/>
        <dbReference type="ChEBI" id="CHEBI:30616"/>
        <dbReference type="ChEBI" id="CHEBI:83421"/>
        <dbReference type="ChEBI" id="CHEBI:456216"/>
        <dbReference type="EC" id="2.7.11.1"/>
    </reaction>
</comment>
<dbReference type="PANTHER" id="PTHR45723">
    <property type="entry name" value="SERINE/THREONINE-PROTEIN KINASE RIO1"/>
    <property type="match status" value="1"/>
</dbReference>
<comment type="catalytic activity">
    <reaction evidence="10">
        <text>L-threonyl-[protein] + ATP = O-phospho-L-threonyl-[protein] + ADP + H(+)</text>
        <dbReference type="Rhea" id="RHEA:46608"/>
        <dbReference type="Rhea" id="RHEA-COMP:11060"/>
        <dbReference type="Rhea" id="RHEA-COMP:11605"/>
        <dbReference type="ChEBI" id="CHEBI:15378"/>
        <dbReference type="ChEBI" id="CHEBI:30013"/>
        <dbReference type="ChEBI" id="CHEBI:30616"/>
        <dbReference type="ChEBI" id="CHEBI:61977"/>
        <dbReference type="ChEBI" id="CHEBI:456216"/>
        <dbReference type="EC" id="2.7.11.1"/>
    </reaction>
</comment>
<name>A0A5A5TDQ8_9CHLR</name>
<dbReference type="AlphaFoldDB" id="A0A5A5TDQ8"/>
<dbReference type="SMART" id="SM00090">
    <property type="entry name" value="RIO"/>
    <property type="match status" value="1"/>
</dbReference>
<dbReference type="InterPro" id="IPR011009">
    <property type="entry name" value="Kinase-like_dom_sf"/>
</dbReference>
<evidence type="ECO:0000256" key="11">
    <source>
        <dbReference type="ARBA" id="ARBA00048679"/>
    </source>
</evidence>
<dbReference type="Gene3D" id="3.30.200.20">
    <property type="entry name" value="Phosphorylase Kinase, domain 1"/>
    <property type="match status" value="1"/>
</dbReference>
<organism evidence="13 14">
    <name type="scientific">Dictyobacter arantiisoli</name>
    <dbReference type="NCBI Taxonomy" id="2014874"/>
    <lineage>
        <taxon>Bacteria</taxon>
        <taxon>Bacillati</taxon>
        <taxon>Chloroflexota</taxon>
        <taxon>Ktedonobacteria</taxon>
        <taxon>Ktedonobacterales</taxon>
        <taxon>Dictyobacteraceae</taxon>
        <taxon>Dictyobacter</taxon>
    </lineage>
</organism>
<evidence type="ECO:0000256" key="1">
    <source>
        <dbReference type="ARBA" id="ARBA00009196"/>
    </source>
</evidence>
<proteinExistence type="inferred from homology"/>
<gene>
    <name evidence="13" type="ORF">KDI_29820</name>
</gene>
<evidence type="ECO:0000313" key="14">
    <source>
        <dbReference type="Proteomes" id="UP000322530"/>
    </source>
</evidence>
<keyword evidence="5" id="KW-0479">Metal-binding</keyword>
<comment type="caution">
    <text evidence="13">The sequence shown here is derived from an EMBL/GenBank/DDBJ whole genome shotgun (WGS) entry which is preliminary data.</text>
</comment>
<reference evidence="13 14" key="1">
    <citation type="submission" date="2019-01" db="EMBL/GenBank/DDBJ databases">
        <title>Draft genome sequence of Dictyobacter sp. Uno17.</title>
        <authorList>
            <person name="Wang C.M."/>
            <person name="Zheng Y."/>
            <person name="Sakai Y."/>
            <person name="Abe K."/>
            <person name="Yokota A."/>
            <person name="Yabe S."/>
        </authorList>
    </citation>
    <scope>NUCLEOTIDE SEQUENCE [LARGE SCALE GENOMIC DNA]</scope>
    <source>
        <strain evidence="13 14">Uno17</strain>
    </source>
</reference>
<evidence type="ECO:0000256" key="6">
    <source>
        <dbReference type="ARBA" id="ARBA00022741"/>
    </source>
</evidence>
<dbReference type="InterPro" id="IPR051272">
    <property type="entry name" value="RIO-type_Ser/Thr_kinase"/>
</dbReference>
<evidence type="ECO:0000256" key="9">
    <source>
        <dbReference type="ARBA" id="ARBA00022842"/>
    </source>
</evidence>
<dbReference type="EMBL" id="BIXY01000043">
    <property type="protein sequence ID" value="GCF09418.1"/>
    <property type="molecule type" value="Genomic_DNA"/>
</dbReference>
<keyword evidence="14" id="KW-1185">Reference proteome</keyword>